<gene>
    <name evidence="2" type="ORF">PEVE_00041956</name>
</gene>
<sequence length="156" mass="16858">MPFFPVEETGEQSEENEKCVSTNGTDWFTAEILNTAGILGCHSCDLKLTTCGICHVGAPQMLKEQELERDAVKVLCIVVGCGTKTGNNVVIGMFHIPSVIKNQVSVLQYQYADAANTKMEPEDASPAFASGTLESHQGENRTVALSPPENKQTRIA</sequence>
<evidence type="ECO:0000313" key="2">
    <source>
        <dbReference type="EMBL" id="CAH3140989.1"/>
    </source>
</evidence>
<reference evidence="2 3" key="1">
    <citation type="submission" date="2022-05" db="EMBL/GenBank/DDBJ databases">
        <authorList>
            <consortium name="Genoscope - CEA"/>
            <person name="William W."/>
        </authorList>
    </citation>
    <scope>NUCLEOTIDE SEQUENCE [LARGE SCALE GENOMIC DNA]</scope>
</reference>
<evidence type="ECO:0000313" key="3">
    <source>
        <dbReference type="Proteomes" id="UP001159427"/>
    </source>
</evidence>
<dbReference type="Proteomes" id="UP001159427">
    <property type="component" value="Unassembled WGS sequence"/>
</dbReference>
<evidence type="ECO:0000256" key="1">
    <source>
        <dbReference type="SAM" id="MobiDB-lite"/>
    </source>
</evidence>
<feature type="region of interest" description="Disordered" evidence="1">
    <location>
        <begin position="120"/>
        <end position="156"/>
    </location>
</feature>
<dbReference type="EMBL" id="CALNXI010000809">
    <property type="protein sequence ID" value="CAH3140989.1"/>
    <property type="molecule type" value="Genomic_DNA"/>
</dbReference>
<accession>A0ABN8PCI6</accession>
<organism evidence="2 3">
    <name type="scientific">Porites evermanni</name>
    <dbReference type="NCBI Taxonomy" id="104178"/>
    <lineage>
        <taxon>Eukaryota</taxon>
        <taxon>Metazoa</taxon>
        <taxon>Cnidaria</taxon>
        <taxon>Anthozoa</taxon>
        <taxon>Hexacorallia</taxon>
        <taxon>Scleractinia</taxon>
        <taxon>Fungiina</taxon>
        <taxon>Poritidae</taxon>
        <taxon>Porites</taxon>
    </lineage>
</organism>
<name>A0ABN8PCI6_9CNID</name>
<comment type="caution">
    <text evidence="2">The sequence shown here is derived from an EMBL/GenBank/DDBJ whole genome shotgun (WGS) entry which is preliminary data.</text>
</comment>
<proteinExistence type="predicted"/>
<protein>
    <submittedName>
        <fullName evidence="2">Uncharacterized protein</fullName>
    </submittedName>
</protein>
<keyword evidence="3" id="KW-1185">Reference proteome</keyword>